<dbReference type="EMBL" id="CP159837">
    <property type="protein sequence ID" value="XCM37948.1"/>
    <property type="molecule type" value="Genomic_DNA"/>
</dbReference>
<dbReference type="GO" id="GO:0016491">
    <property type="term" value="F:oxidoreductase activity"/>
    <property type="evidence" value="ECO:0007669"/>
    <property type="project" value="InterPro"/>
</dbReference>
<dbReference type="Pfam" id="PF00578">
    <property type="entry name" value="AhpC-TSA"/>
    <property type="match status" value="1"/>
</dbReference>
<dbReference type="InterPro" id="IPR036249">
    <property type="entry name" value="Thioredoxin-like_sf"/>
</dbReference>
<organism evidence="2">
    <name type="scientific">Planktothricoides raciborskii GIHE-MW2</name>
    <dbReference type="NCBI Taxonomy" id="2792601"/>
    <lineage>
        <taxon>Bacteria</taxon>
        <taxon>Bacillati</taxon>
        <taxon>Cyanobacteriota</taxon>
        <taxon>Cyanophyceae</taxon>
        <taxon>Oscillatoriophycideae</taxon>
        <taxon>Oscillatoriales</taxon>
        <taxon>Oscillatoriaceae</taxon>
        <taxon>Planktothricoides</taxon>
    </lineage>
</organism>
<dbReference type="AlphaFoldDB" id="A0AAU8JHM8"/>
<proteinExistence type="predicted"/>
<evidence type="ECO:0000259" key="1">
    <source>
        <dbReference type="PROSITE" id="PS51352"/>
    </source>
</evidence>
<dbReference type="GO" id="GO:0016209">
    <property type="term" value="F:antioxidant activity"/>
    <property type="evidence" value="ECO:0007669"/>
    <property type="project" value="InterPro"/>
</dbReference>
<sequence>MPKNQDLNQETRFLIMRQLTKIIAAGDPAPLFVLPTIEEQEVFLAQQAGTPIVLLFYGNDDFPSCRQVAATFRDCMPEFKQLNTQVISISSNSPLAGQKFAQYYQIFFSFLRNKLMIMM</sequence>
<feature type="domain" description="Thioredoxin" evidence="1">
    <location>
        <begin position="23"/>
        <end position="119"/>
    </location>
</feature>
<dbReference type="PROSITE" id="PS51352">
    <property type="entry name" value="THIOREDOXIN_2"/>
    <property type="match status" value="1"/>
</dbReference>
<accession>A0AAU8JHM8</accession>
<dbReference type="Gene3D" id="3.40.30.10">
    <property type="entry name" value="Glutaredoxin"/>
    <property type="match status" value="1"/>
</dbReference>
<name>A0AAU8JHM8_9CYAN</name>
<gene>
    <name evidence="2" type="ORF">ABWT76_000760</name>
</gene>
<reference evidence="2" key="1">
    <citation type="submission" date="2024-07" db="EMBL/GenBank/DDBJ databases">
        <authorList>
            <person name="Kim Y.J."/>
            <person name="Jeong J.Y."/>
        </authorList>
    </citation>
    <scope>NUCLEOTIDE SEQUENCE</scope>
    <source>
        <strain evidence="2">GIHE-MW2</strain>
    </source>
</reference>
<dbReference type="RefSeq" id="WP_190880507.1">
    <property type="nucleotide sequence ID" value="NZ_CP159837.1"/>
</dbReference>
<dbReference type="SUPFAM" id="SSF52833">
    <property type="entry name" value="Thioredoxin-like"/>
    <property type="match status" value="1"/>
</dbReference>
<dbReference type="InterPro" id="IPR013766">
    <property type="entry name" value="Thioredoxin_domain"/>
</dbReference>
<evidence type="ECO:0000313" key="2">
    <source>
        <dbReference type="EMBL" id="XCM37948.1"/>
    </source>
</evidence>
<protein>
    <submittedName>
        <fullName evidence="2">Redoxin domain-containing protein</fullName>
    </submittedName>
</protein>
<dbReference type="InterPro" id="IPR000866">
    <property type="entry name" value="AhpC/TSA"/>
</dbReference>